<dbReference type="InterPro" id="IPR029062">
    <property type="entry name" value="Class_I_gatase-like"/>
</dbReference>
<dbReference type="SUPFAM" id="SSF52317">
    <property type="entry name" value="Class I glutamine amidotransferase-like"/>
    <property type="match status" value="1"/>
</dbReference>
<dbReference type="RefSeq" id="WP_206291168.1">
    <property type="nucleotide sequence ID" value="NZ_CP063458.1"/>
</dbReference>
<reference evidence="2 3" key="1">
    <citation type="submission" date="2020-10" db="EMBL/GenBank/DDBJ databases">
        <title>Wide distribution of Phycisphaera-like planctomycetes from WD2101 soil group in peatlands and genome analysis of the first cultivated representative.</title>
        <authorList>
            <person name="Dedysh S.N."/>
            <person name="Beletsky A.V."/>
            <person name="Ivanova A."/>
            <person name="Kulichevskaya I.S."/>
            <person name="Suzina N.E."/>
            <person name="Philippov D.A."/>
            <person name="Rakitin A.L."/>
            <person name="Mardanov A.V."/>
            <person name="Ravin N.V."/>
        </authorList>
    </citation>
    <scope>NUCLEOTIDE SEQUENCE [LARGE SCALE GENOMIC DNA]</scope>
    <source>
        <strain evidence="2 3">M1803</strain>
    </source>
</reference>
<dbReference type="InterPro" id="IPR006311">
    <property type="entry name" value="TAT_signal"/>
</dbReference>
<dbReference type="PANTHER" id="PTHR40469">
    <property type="entry name" value="SECRETED GLYCOSYL HYDROLASE"/>
    <property type="match status" value="1"/>
</dbReference>
<dbReference type="PROSITE" id="PS50020">
    <property type="entry name" value="WW_DOMAIN_2"/>
    <property type="match status" value="1"/>
</dbReference>
<dbReference type="Gene3D" id="3.40.50.880">
    <property type="match status" value="1"/>
</dbReference>
<gene>
    <name evidence="2" type="ORF">IPV69_18305</name>
</gene>
<evidence type="ECO:0000259" key="1">
    <source>
        <dbReference type="PROSITE" id="PS50020"/>
    </source>
</evidence>
<dbReference type="PANTHER" id="PTHR40469:SF2">
    <property type="entry name" value="GALACTOSE-BINDING DOMAIN-LIKE SUPERFAMILY PROTEIN"/>
    <property type="match status" value="1"/>
</dbReference>
<organism evidence="2 3">
    <name type="scientific">Humisphaera borealis</name>
    <dbReference type="NCBI Taxonomy" id="2807512"/>
    <lineage>
        <taxon>Bacteria</taxon>
        <taxon>Pseudomonadati</taxon>
        <taxon>Planctomycetota</taxon>
        <taxon>Phycisphaerae</taxon>
        <taxon>Tepidisphaerales</taxon>
        <taxon>Tepidisphaeraceae</taxon>
        <taxon>Humisphaera</taxon>
    </lineage>
</organism>
<sequence>MSQLNRRDVLKFAGLFAGGALLSPLADRLAQAADGPKKRILFFTKSSGFQHSAITRPADAPTKLAFAEQYLTDIGAKHGFEVVCSKDGTMFTPENIAKFDAFAFYTTGDLTKDSDKYASVPKKGPDGKALKDDKGKAIVEKGALLWKEPGMGDAGKAAFLEAIKQGKGFMAFHSATDTFHSAKHQKGELIRDVDDKGQDAFDPYIQMIGGEFIVHGAQQKSLLKAVDPKFPGAKAYDNADFSEEWYSLKNFAPDLHVILVQDPAKMTGPMYQRKPFPETWARMHGKGRVFYTSMGHREDVWQRPEFEGLVVGAMQWITGQIEVDVTPNIKQVTPDADAKQFAAGK</sequence>
<dbReference type="Pfam" id="PF06283">
    <property type="entry name" value="ThuA"/>
    <property type="match status" value="1"/>
</dbReference>
<dbReference type="KEGG" id="hbs:IPV69_18305"/>
<accession>A0A7M2WRM0</accession>
<dbReference type="AlphaFoldDB" id="A0A7M2WRM0"/>
<feature type="domain" description="WW" evidence="1">
    <location>
        <begin position="274"/>
        <end position="306"/>
    </location>
</feature>
<dbReference type="EMBL" id="CP063458">
    <property type="protein sequence ID" value="QOV88195.1"/>
    <property type="molecule type" value="Genomic_DNA"/>
</dbReference>
<evidence type="ECO:0000313" key="3">
    <source>
        <dbReference type="Proteomes" id="UP000593765"/>
    </source>
</evidence>
<dbReference type="PROSITE" id="PS51318">
    <property type="entry name" value="TAT"/>
    <property type="match status" value="1"/>
</dbReference>
<dbReference type="InterPro" id="IPR029010">
    <property type="entry name" value="ThuA-like"/>
</dbReference>
<protein>
    <submittedName>
        <fullName evidence="2">ThuA domain-containing protein</fullName>
    </submittedName>
</protein>
<dbReference type="InterPro" id="IPR001202">
    <property type="entry name" value="WW_dom"/>
</dbReference>
<name>A0A7M2WRM0_9BACT</name>
<proteinExistence type="predicted"/>
<keyword evidence="3" id="KW-1185">Reference proteome</keyword>
<dbReference type="Proteomes" id="UP000593765">
    <property type="component" value="Chromosome"/>
</dbReference>
<evidence type="ECO:0000313" key="2">
    <source>
        <dbReference type="EMBL" id="QOV88195.1"/>
    </source>
</evidence>